<proteinExistence type="inferred from homology"/>
<organism evidence="14 15">
    <name type="scientific">Adineta ricciae</name>
    <name type="common">Rotifer</name>
    <dbReference type="NCBI Taxonomy" id="249248"/>
    <lineage>
        <taxon>Eukaryota</taxon>
        <taxon>Metazoa</taxon>
        <taxon>Spiralia</taxon>
        <taxon>Gnathifera</taxon>
        <taxon>Rotifera</taxon>
        <taxon>Eurotatoria</taxon>
        <taxon>Bdelloidea</taxon>
        <taxon>Adinetida</taxon>
        <taxon>Adinetidae</taxon>
        <taxon>Adineta</taxon>
    </lineage>
</organism>
<evidence type="ECO:0000256" key="8">
    <source>
        <dbReference type="PIRSR" id="PIRSR603915-2"/>
    </source>
</evidence>
<evidence type="ECO:0000313" key="14">
    <source>
        <dbReference type="EMBL" id="CAF1412500.1"/>
    </source>
</evidence>
<dbReference type="InterPro" id="IPR013122">
    <property type="entry name" value="PKD1_2_channel"/>
</dbReference>
<dbReference type="FunFam" id="2.60.60.20:FF:000022">
    <property type="entry name" value="Uncharacterized protein"/>
    <property type="match status" value="1"/>
</dbReference>
<feature type="transmembrane region" description="Helical" evidence="11">
    <location>
        <begin position="2566"/>
        <end position="2590"/>
    </location>
</feature>
<dbReference type="InterPro" id="IPR002859">
    <property type="entry name" value="PKD/REJ-like"/>
</dbReference>
<evidence type="ECO:0000256" key="11">
    <source>
        <dbReference type="SAM" id="Phobius"/>
    </source>
</evidence>
<name>A0A815M6Y5_ADIRI</name>
<keyword evidence="3 11" id="KW-0812">Transmembrane</keyword>
<dbReference type="Pfam" id="PF08016">
    <property type="entry name" value="PKD_channel"/>
    <property type="match status" value="1"/>
</dbReference>
<evidence type="ECO:0000256" key="6">
    <source>
        <dbReference type="ARBA" id="ARBA00023136"/>
    </source>
</evidence>
<feature type="transmembrane region" description="Helical" evidence="11">
    <location>
        <begin position="2754"/>
        <end position="2784"/>
    </location>
</feature>
<feature type="transmembrane region" description="Helical" evidence="11">
    <location>
        <begin position="2611"/>
        <end position="2629"/>
    </location>
</feature>
<evidence type="ECO:0000256" key="3">
    <source>
        <dbReference type="ARBA" id="ARBA00022692"/>
    </source>
</evidence>
<dbReference type="InterPro" id="IPR042060">
    <property type="entry name" value="PLAT_polycystin1"/>
</dbReference>
<dbReference type="SUPFAM" id="SSF49723">
    <property type="entry name" value="Lipase/lipooxygenase domain (PLAT/LH2 domain)"/>
    <property type="match status" value="1"/>
</dbReference>
<dbReference type="PRINTS" id="PR01433">
    <property type="entry name" value="POLYCYSTIN2"/>
</dbReference>
<feature type="transmembrane region" description="Helical" evidence="11">
    <location>
        <begin position="1866"/>
        <end position="1884"/>
    </location>
</feature>
<evidence type="ECO:0000256" key="10">
    <source>
        <dbReference type="SAM" id="MobiDB-lite"/>
    </source>
</evidence>
<feature type="transmembrane region" description="Helical" evidence="11">
    <location>
        <begin position="2071"/>
        <end position="2092"/>
    </location>
</feature>
<dbReference type="InterPro" id="IPR051223">
    <property type="entry name" value="Polycystin"/>
</dbReference>
<dbReference type="Proteomes" id="UP000663852">
    <property type="component" value="Unassembled WGS sequence"/>
</dbReference>
<dbReference type="OrthoDB" id="444119at2759"/>
<evidence type="ECO:0000256" key="2">
    <source>
        <dbReference type="ARBA" id="ARBA00007200"/>
    </source>
</evidence>
<dbReference type="Pfam" id="PF20519">
    <property type="entry name" value="Polycystin_dom"/>
    <property type="match status" value="1"/>
</dbReference>
<comment type="similarity">
    <text evidence="2">Belongs to the polycystin family.</text>
</comment>
<evidence type="ECO:0000256" key="1">
    <source>
        <dbReference type="ARBA" id="ARBA00004141"/>
    </source>
</evidence>
<dbReference type="EMBL" id="CAJNOJ010000350">
    <property type="protein sequence ID" value="CAF1412500.1"/>
    <property type="molecule type" value="Genomic_DNA"/>
</dbReference>
<dbReference type="InterPro" id="IPR036392">
    <property type="entry name" value="PLAT/LH2_dom_sf"/>
</dbReference>
<keyword evidence="4 12" id="KW-0732">Signal</keyword>
<evidence type="ECO:0000256" key="4">
    <source>
        <dbReference type="ARBA" id="ARBA00022729"/>
    </source>
</evidence>
<feature type="disulfide bond" evidence="8">
    <location>
        <begin position="2424"/>
        <end position="2435"/>
    </location>
</feature>
<evidence type="ECO:0000256" key="7">
    <source>
        <dbReference type="ARBA" id="ARBA00023180"/>
    </source>
</evidence>
<dbReference type="PANTHER" id="PTHR10877:SF194">
    <property type="entry name" value="LOCATION OF VULVA DEFECTIVE 1"/>
    <property type="match status" value="1"/>
</dbReference>
<comment type="caution">
    <text evidence="14">The sequence shown here is derived from an EMBL/GenBank/DDBJ whole genome shotgun (WGS) entry which is preliminary data.</text>
</comment>
<dbReference type="InterPro" id="IPR003915">
    <property type="entry name" value="PKD_2"/>
</dbReference>
<feature type="region of interest" description="Disordered" evidence="10">
    <location>
        <begin position="503"/>
        <end position="791"/>
    </location>
</feature>
<dbReference type="GO" id="GO:0016020">
    <property type="term" value="C:membrane"/>
    <property type="evidence" value="ECO:0007669"/>
    <property type="project" value="UniProtKB-SubCell"/>
</dbReference>
<dbReference type="PANTHER" id="PTHR10877">
    <property type="entry name" value="POLYCYSTIN FAMILY MEMBER"/>
    <property type="match status" value="1"/>
</dbReference>
<evidence type="ECO:0000256" key="12">
    <source>
        <dbReference type="SAM" id="SignalP"/>
    </source>
</evidence>
<dbReference type="CDD" id="cd01752">
    <property type="entry name" value="PLAT_polycystin"/>
    <property type="match status" value="1"/>
</dbReference>
<evidence type="ECO:0000256" key="5">
    <source>
        <dbReference type="ARBA" id="ARBA00022989"/>
    </source>
</evidence>
<sequence>MTIDHLFFVYLCIAVSIIHTSHFRGGTITWRAYNKTPSGSTAFIIVREQWSWRNSFFTPRCSAATIAAKSPMISSSGNVACLNSSCGYFPNMSLWTYCTDFSGLADISTGEDSRTLSIPLNVSFSIAQTGSNTWAPNLVSGSTGAVNVVSRISTVLRPDGYINSSPVAMIIPVIYKVINVQHVYVVPVVDYDLTDSIRCRWATNSLTNINGFSECGDVCNGVPGATLIENNCTIIFNLTMANAYAAVLLQIEDYFNSLSTVPMSSTPLQFLFYGYSPISNCTTPPVIINGRPDRLHLVECLLLSPVGLQKSSILNVGIGQYMHQFDHFLRFTSSILDVYQINVNWIPTSNQSGPQVFCASAIDNTYVLSNQWCITFLVDSVAPVIIRPTPAPPVFIFRDQTLFSLQTTQKSYRPRRSGVNIYFNDANTSTIVRTIDCSRAPEVIYENTTIFINFTASPWISGHLYYVTMDSGVASGEDFCGAESSPITDPIFWSFYVLDPTTTTSTSTSSTTSTATTTSTSSSSTTSTSSSSSTSTSTTSSSSSTTSSSSTSTSTTSSSSSTTSSTSTSTSTTSSSSSTTSSSSSTTSSTSTSTTTTSSSSSTTSSSSSTTSSTSTSTSTTSSSSSTTSSSSTSTSTTSSSSSTTSSSSTSTSTISSSSSTTSSSSTSISTTSSSSTSTTTTSSSSSTTSSSSTSTSTTSSSSSTTSSTSTSTTTTSSSSSTTSSSSSTTSFTSTSTTTTSSSSSTTSSSSTSTSTTSSSSSTTSSSSTSTTTTSSSSSTTSSSSTSTSTTTTITNSVVSCFIPRVTLTPSSSTLLSPIEVRRSESLYVDSLIEFACNSSLSIVAQWAITSCSLNCSNPIQLDSSIETTLTDLYIPERTLPYGTYELKLIITTLNFSSVTMTSSVYVRMIQSEIEANLIEYGTSMITHARGENLELNPGRFSVNPDEITFNFTDWTYEYYCRIYGFSDFPSLNGSLLTIDDMRNDVSNASCLANRGNLLFNDSIKSSIVFRSNSLELNQTYEFMVRMTNHQNPSLQTTGYLLVTVDDTRPYTVLIGCVIRTICSRDVEIQLVNPTTQVALFSVCNGNCMTLQQITWNVYYGERNSSSNVTQWILFNETSVWFFGQNTSNFTATNGLFLAHPQVALWRFETVYSSVNDTTSSSLIFRINQPPDNGFCSIDPLNGTINSIFTVSCSQWFDSDDIRDYALYVWTNNSEKIIVAFSSDSTFQVRLPAIDNQTSILRLSVHIRDRFYCTTEYFLTEVQVRTDSMAISNLISQLQYPSTEITTNPIVRLLASENQNIVGQLIISLSQEFNQVNEDLIGNVFSNGIPKTSISISSLGEQISHENSMSLLNQSALEEYETEVNMYANTREYLIKSITKLSITTSNSIKLQATALAQLTSATNQLTRTTLAIASNRCYQLSNVLLSMSTRIPYEDVHMAAAQLMECAGNVLAGVNGPLQERTSVLDLDSARARQFPDNYDTDVEFDWSNPNLFADGSDFSWETIDENRNLYYQNQLAQQILNEYEELMRLISSSLNIHLNIGQSFVTNTSQTFMSIEAVSINSVSNKLIQQSDNAQIQLPANVVLNQSAGSTVLIRSTLESLATVIQWKSSSKDTNLSRSVTLSLFDRDENELSIQTNVSDPIQIFIPRDPNLFVPEMVFQNVTSMNSTPHQQVFSFHYANVTSSVPKSIHFEIQPLNSSLAYLFIYKFDQIPQLNRSIKQIDGWKTFCPLADLSNEGIYTYFLDNQQSVGHTAVVIGLRELNSTEQETMCSNSSSMTSPPIRDEPVRFTADYKLRIYSACCFYRQKSNQWNYDGLIVGPLTNRFQTQCLSTHLTSFAGGFVVLPTPVNWSYVFANADFMKNKTIYLTVICVLVLYMIITIYARYKDRKDIEKLGVTPLADNDQSDEYFYEMIVFTGLRKDAGTKSNVQFVLSGDVDDTNIRTLSDPHRKVFQRGSVDAFLMAVPKSLGYLNCIRIWHDNSGEGSASSWYLKYIIVHDLQTMEKFHFICQKWFAVEKDDGLIERVLPVANDLEKQEFSFVLAKSTYHSISDGHLWFSIFSRPPSNRFTRVQRCTCCFVLFIVSMFLNIMYYDLSNEAKAKSSNSTGSLSFGSLSIGREQITIGIIVELFALVPSLLLVQLFRRLRLRRSYLSPVQQALSKLKPNWPLNVEKQKKRKSSLTFPWWCIFIAYGLCIVFVGVAILFIIARGIEFGDEKTQKWLISILTGLFSSILLTQPLKLLILAIVFACFCRKLNEDKEALEFLDYESLKLNFDEEYLHFPKKKFRSLSYANRLTEAEVAYARDQRLKELRMWSIIRETTIYLCFLALLYTVIYSHDQTDPSLQVRHLRRYFLNSRQSDCDYTQIATVDDYWKWLQESFVVNLRAQQWYNGETPRNLSGYLNDKASRLIGWATMRQLRIRTKSCPNNEKQIQAICYEDYSYSNEEKDSYSPQWANLTTKTNFSSSIRKSFQYQTSEQSDTYPYVGDQGIYPGGGYIYEFRGRFSELQSNLSELRRLNWIDKQTRAVIIQLTLYNPNVHLFTQMNFILEILSTGGLSTFSRFEPLDFYAFTSTFQLICNVLYLVMIIYLMWIEIQLLIKLKWKAYIQQFWSWIELGIFVCSWTSLAIYVWRYKECQRIGRLFSETNGYVYINLQMASYINNILVYLFGFCCLFGTIKFVKLLRFNQRLCLFIQTLHYSANELISFSFMFAIVFMSFVALFYLLFVSQISSCASILSTAQMLFEMTLMKFDTQELIAAAPILGPLAFALFIFIVVFVCLSMFITIINDSFRQAKENAEKDNQVMLTFMIRRFQKFIGWKKVAEDERSEFLRAKYVDPIENFPKKVDQLLTVITRLYLDETDGKLQL</sequence>
<comment type="subcellular location">
    <subcellularLocation>
        <location evidence="1">Membrane</location>
        <topology evidence="1">Multi-pass membrane protein</topology>
    </subcellularLocation>
</comment>
<comment type="caution">
    <text evidence="9">Lacks conserved residue(s) required for the propagation of feature annotation.</text>
</comment>
<dbReference type="Pfam" id="PF02010">
    <property type="entry name" value="REJ"/>
    <property type="match status" value="1"/>
</dbReference>
<feature type="transmembrane region" description="Helical" evidence="11">
    <location>
        <begin position="2661"/>
        <end position="2681"/>
    </location>
</feature>
<dbReference type="GO" id="GO:0005509">
    <property type="term" value="F:calcium ion binding"/>
    <property type="evidence" value="ECO:0007669"/>
    <property type="project" value="InterPro"/>
</dbReference>
<feature type="signal peptide" evidence="12">
    <location>
        <begin position="1"/>
        <end position="20"/>
    </location>
</feature>
<dbReference type="InterPro" id="IPR046791">
    <property type="entry name" value="Polycystin_dom"/>
</dbReference>
<feature type="transmembrane region" description="Helical" evidence="11">
    <location>
        <begin position="2121"/>
        <end position="2142"/>
    </location>
</feature>
<protein>
    <recommendedName>
        <fullName evidence="13">PLAT domain-containing protein</fullName>
    </recommendedName>
</protein>
<feature type="domain" description="PLAT" evidence="13">
    <location>
        <begin position="1909"/>
        <end position="2028"/>
    </location>
</feature>
<evidence type="ECO:0000256" key="9">
    <source>
        <dbReference type="PROSITE-ProRule" id="PRU00152"/>
    </source>
</evidence>
<evidence type="ECO:0000313" key="15">
    <source>
        <dbReference type="Proteomes" id="UP000663852"/>
    </source>
</evidence>
<feature type="chain" id="PRO_5032620178" description="PLAT domain-containing protein" evidence="12">
    <location>
        <begin position="21"/>
        <end position="2864"/>
    </location>
</feature>
<keyword evidence="5 11" id="KW-1133">Transmembrane helix</keyword>
<dbReference type="InterPro" id="IPR001024">
    <property type="entry name" value="PLAT/LH2_dom"/>
</dbReference>
<keyword evidence="7" id="KW-0325">Glycoprotein</keyword>
<feature type="transmembrane region" description="Helical" evidence="11">
    <location>
        <begin position="2182"/>
        <end position="2208"/>
    </location>
</feature>
<dbReference type="PROSITE" id="PS50095">
    <property type="entry name" value="PLAT"/>
    <property type="match status" value="1"/>
</dbReference>
<dbReference type="Gene3D" id="2.60.60.20">
    <property type="entry name" value="PLAT/LH2 domain"/>
    <property type="match status" value="1"/>
</dbReference>
<dbReference type="Pfam" id="PF01477">
    <property type="entry name" value="PLAT"/>
    <property type="match status" value="1"/>
</dbReference>
<reference evidence="14" key="1">
    <citation type="submission" date="2021-02" db="EMBL/GenBank/DDBJ databases">
        <authorList>
            <person name="Nowell W R."/>
        </authorList>
    </citation>
    <scope>NUCLEOTIDE SEQUENCE</scope>
</reference>
<dbReference type="GO" id="GO:0050982">
    <property type="term" value="P:detection of mechanical stimulus"/>
    <property type="evidence" value="ECO:0007669"/>
    <property type="project" value="TreeGrafter"/>
</dbReference>
<feature type="transmembrane region" description="Helical" evidence="11">
    <location>
        <begin position="2220"/>
        <end position="2250"/>
    </location>
</feature>
<dbReference type="SMART" id="SM00308">
    <property type="entry name" value="LH2"/>
    <property type="match status" value="1"/>
</dbReference>
<keyword evidence="6 11" id="KW-0472">Membrane</keyword>
<gene>
    <name evidence="14" type="ORF">EDS130_LOCUS36838</name>
</gene>
<accession>A0A815M6Y5</accession>
<evidence type="ECO:0000259" key="13">
    <source>
        <dbReference type="PROSITE" id="PS50095"/>
    </source>
</evidence>
<dbReference type="GO" id="GO:0005262">
    <property type="term" value="F:calcium channel activity"/>
    <property type="evidence" value="ECO:0007669"/>
    <property type="project" value="TreeGrafter"/>
</dbReference>
<feature type="transmembrane region" description="Helical" evidence="11">
    <location>
        <begin position="2701"/>
        <end position="2734"/>
    </location>
</feature>